<feature type="transmembrane region" description="Helical" evidence="5">
    <location>
        <begin position="199"/>
        <end position="221"/>
    </location>
</feature>
<evidence type="ECO:0000259" key="6">
    <source>
        <dbReference type="Pfam" id="PF16212"/>
    </source>
</evidence>
<feature type="compositionally biased region" description="Basic and acidic residues" evidence="4">
    <location>
        <begin position="432"/>
        <end position="443"/>
    </location>
</feature>
<feature type="compositionally biased region" description="Acidic residues" evidence="4">
    <location>
        <begin position="511"/>
        <end position="527"/>
    </location>
</feature>
<sequence>MIQSADVGVGLKGEEGMQAFNSADYGLVQFRFLQPLLLAHGRWNYRRVSKLVLYMFYKNLVLVLPLFFYGLISLFSGQKFYYEFLYQMYNVVFTAIPITLYGVLDQDVDKKLSLKYPQLYRCGQMDLYLNLKVFLKWAANGVWHAVVIFAIPTLGFAFFAIPTTTGRPLDIWMIGLLMFIMNMIVVNIKVLLESYYITSIIWGGFAVSLLACLLFVFLFSSWPGFAGSFLGCFFYLISDGAALTFLSTMAVSTLCLTRDWLWKAWRVNCHPQLYHLIQQREYMGNLTGWPKTPDRGACDIELEDEDDAYVPNKSELTTGESKASRLGFGGLSLPGSGGPRGSLSFQNEVDEFGIPVPPHRQQSVRGFAFSEADPALSKLLRERQQHPPHSSLLDRGETGRGSSRAASSISSNFADWLNSMRSGRQSRKNKKKNNEKEEKDEGKSLSPSQQEGRGGGDRLQVDAGSMYSGESGSGLLPAETGRWRSEGDYSGDGSRGEDTRSRGRVNRAREEEDDDEDTFGDDDEDVEVNNFNYDDFNDTDDEETYNERVRQSKERPLDSAGEDSY</sequence>
<gene>
    <name evidence="7" type="ORF">CSUI_009659</name>
</gene>
<feature type="transmembrane region" description="Helical" evidence="5">
    <location>
        <begin position="233"/>
        <end position="256"/>
    </location>
</feature>
<keyword evidence="3" id="KW-0460">Magnesium</keyword>
<dbReference type="EMBL" id="MIGC01005846">
    <property type="protein sequence ID" value="PHJ16525.1"/>
    <property type="molecule type" value="Genomic_DNA"/>
</dbReference>
<organism evidence="7 8">
    <name type="scientific">Cystoisospora suis</name>
    <dbReference type="NCBI Taxonomy" id="483139"/>
    <lineage>
        <taxon>Eukaryota</taxon>
        <taxon>Sar</taxon>
        <taxon>Alveolata</taxon>
        <taxon>Apicomplexa</taxon>
        <taxon>Conoidasida</taxon>
        <taxon>Coccidia</taxon>
        <taxon>Eucoccidiorida</taxon>
        <taxon>Eimeriorina</taxon>
        <taxon>Sarcocystidae</taxon>
        <taxon>Cystoisospora</taxon>
    </lineage>
</organism>
<keyword evidence="5" id="KW-0812">Transmembrane</keyword>
<dbReference type="SUPFAM" id="SSF81665">
    <property type="entry name" value="Calcium ATPase, transmembrane domain M"/>
    <property type="match status" value="1"/>
</dbReference>
<dbReference type="AlphaFoldDB" id="A0A2C6KJ68"/>
<name>A0A2C6KJ68_9APIC</name>
<evidence type="ECO:0000256" key="2">
    <source>
        <dbReference type="ARBA" id="ARBA00022723"/>
    </source>
</evidence>
<dbReference type="RefSeq" id="XP_067918253.1">
    <property type="nucleotide sequence ID" value="XM_068069771.1"/>
</dbReference>
<evidence type="ECO:0000256" key="5">
    <source>
        <dbReference type="SAM" id="Phobius"/>
    </source>
</evidence>
<evidence type="ECO:0000256" key="1">
    <source>
        <dbReference type="ARBA" id="ARBA00004141"/>
    </source>
</evidence>
<evidence type="ECO:0000256" key="4">
    <source>
        <dbReference type="SAM" id="MobiDB-lite"/>
    </source>
</evidence>
<feature type="transmembrane region" description="Helical" evidence="5">
    <location>
        <begin position="84"/>
        <end position="104"/>
    </location>
</feature>
<dbReference type="OrthoDB" id="377733at2759"/>
<feature type="transmembrane region" description="Helical" evidence="5">
    <location>
        <begin position="137"/>
        <end position="159"/>
    </location>
</feature>
<feature type="compositionally biased region" description="Basic and acidic residues" evidence="4">
    <location>
        <begin position="545"/>
        <end position="557"/>
    </location>
</feature>
<dbReference type="GO" id="GO:0005886">
    <property type="term" value="C:plasma membrane"/>
    <property type="evidence" value="ECO:0007669"/>
    <property type="project" value="TreeGrafter"/>
</dbReference>
<dbReference type="VEuPathDB" id="ToxoDB:CSUI_009659"/>
<dbReference type="GeneID" id="94432982"/>
<dbReference type="Pfam" id="PF16212">
    <property type="entry name" value="PhoLip_ATPase_C"/>
    <property type="match status" value="1"/>
</dbReference>
<feature type="transmembrane region" description="Helical" evidence="5">
    <location>
        <begin position="51"/>
        <end position="72"/>
    </location>
</feature>
<dbReference type="GO" id="GO:0046872">
    <property type="term" value="F:metal ion binding"/>
    <property type="evidence" value="ECO:0007669"/>
    <property type="project" value="UniProtKB-KW"/>
</dbReference>
<dbReference type="Proteomes" id="UP000221165">
    <property type="component" value="Unassembled WGS sequence"/>
</dbReference>
<keyword evidence="2" id="KW-0479">Metal-binding</keyword>
<protein>
    <submittedName>
        <fullName evidence="7">Phospholipid-translocating p-type flippase subfamily protein</fullName>
    </submittedName>
</protein>
<dbReference type="InterPro" id="IPR032630">
    <property type="entry name" value="P_typ_ATPase_c"/>
</dbReference>
<dbReference type="InterPro" id="IPR023298">
    <property type="entry name" value="ATPase_P-typ_TM_dom_sf"/>
</dbReference>
<evidence type="ECO:0000313" key="7">
    <source>
        <dbReference type="EMBL" id="PHJ16525.1"/>
    </source>
</evidence>
<dbReference type="GO" id="GO:0045332">
    <property type="term" value="P:phospholipid translocation"/>
    <property type="evidence" value="ECO:0007669"/>
    <property type="project" value="TreeGrafter"/>
</dbReference>
<evidence type="ECO:0000313" key="8">
    <source>
        <dbReference type="Proteomes" id="UP000221165"/>
    </source>
</evidence>
<keyword evidence="8" id="KW-1185">Reference proteome</keyword>
<evidence type="ECO:0000256" key="3">
    <source>
        <dbReference type="ARBA" id="ARBA00022842"/>
    </source>
</evidence>
<comment type="caution">
    <text evidence="7">The sequence shown here is derived from an EMBL/GenBank/DDBJ whole genome shotgun (WGS) entry which is preliminary data.</text>
</comment>
<reference evidence="7 8" key="1">
    <citation type="journal article" date="2017" name="Int. J. Parasitol.">
        <title>The genome of the protozoan parasite Cystoisospora suis and a reverse vaccinology approach to identify vaccine candidates.</title>
        <authorList>
            <person name="Palmieri N."/>
            <person name="Shrestha A."/>
            <person name="Ruttkowski B."/>
            <person name="Beck T."/>
            <person name="Vogl C."/>
            <person name="Tomley F."/>
            <person name="Blake D.P."/>
            <person name="Joachim A."/>
        </authorList>
    </citation>
    <scope>NUCLEOTIDE SEQUENCE [LARGE SCALE GENOMIC DNA]</scope>
    <source>
        <strain evidence="7 8">Wien I</strain>
    </source>
</reference>
<feature type="region of interest" description="Disordered" evidence="4">
    <location>
        <begin position="382"/>
        <end position="565"/>
    </location>
</feature>
<accession>A0A2C6KJ68</accession>
<feature type="domain" description="P-type ATPase C-terminal" evidence="6">
    <location>
        <begin position="21"/>
        <end position="271"/>
    </location>
</feature>
<dbReference type="PANTHER" id="PTHR24092">
    <property type="entry name" value="PROBABLE PHOSPHOLIPID-TRANSPORTING ATPASE"/>
    <property type="match status" value="1"/>
</dbReference>
<comment type="subcellular location">
    <subcellularLocation>
        <location evidence="1">Membrane</location>
        <topology evidence="1">Multi-pass membrane protein</topology>
    </subcellularLocation>
</comment>
<feature type="transmembrane region" description="Helical" evidence="5">
    <location>
        <begin position="171"/>
        <end position="192"/>
    </location>
</feature>
<keyword evidence="5" id="KW-1133">Transmembrane helix</keyword>
<dbReference type="GO" id="GO:0140326">
    <property type="term" value="F:ATPase-coupled intramembrane lipid transporter activity"/>
    <property type="evidence" value="ECO:0007669"/>
    <property type="project" value="TreeGrafter"/>
</dbReference>
<proteinExistence type="predicted"/>
<dbReference type="PANTHER" id="PTHR24092:SF150">
    <property type="entry name" value="PHOSPHOLIPID-TRANSPORTING ATPASE"/>
    <property type="match status" value="1"/>
</dbReference>
<keyword evidence="5" id="KW-0472">Membrane</keyword>
<feature type="compositionally biased region" description="Acidic residues" evidence="4">
    <location>
        <begin position="535"/>
        <end position="544"/>
    </location>
</feature>
<feature type="compositionally biased region" description="Low complexity" evidence="4">
    <location>
        <begin position="400"/>
        <end position="411"/>
    </location>
</feature>